<feature type="region of interest" description="Disordered" evidence="1">
    <location>
        <begin position="70"/>
        <end position="98"/>
    </location>
</feature>
<reference evidence="2 3" key="1">
    <citation type="journal article" date="2021" name="Elife">
        <title>Chloroplast acquisition without the gene transfer in kleptoplastic sea slugs, Plakobranchus ocellatus.</title>
        <authorList>
            <person name="Maeda T."/>
            <person name="Takahashi S."/>
            <person name="Yoshida T."/>
            <person name="Shimamura S."/>
            <person name="Takaki Y."/>
            <person name="Nagai Y."/>
            <person name="Toyoda A."/>
            <person name="Suzuki Y."/>
            <person name="Arimoto A."/>
            <person name="Ishii H."/>
            <person name="Satoh N."/>
            <person name="Nishiyama T."/>
            <person name="Hasebe M."/>
            <person name="Maruyama T."/>
            <person name="Minagawa J."/>
            <person name="Obokata J."/>
            <person name="Shigenobu S."/>
        </authorList>
    </citation>
    <scope>NUCLEOTIDE SEQUENCE [LARGE SCALE GENOMIC DNA]</scope>
</reference>
<protein>
    <submittedName>
        <fullName evidence="2">Uncharacterized protein</fullName>
    </submittedName>
</protein>
<gene>
    <name evidence="2" type="ORF">ElyMa_002281300</name>
</gene>
<sequence length="98" mass="10841">MVSPVWRLVPLAVDMPFTRPAFRFSRTRSETRCVCSRSLMVVKYVGNGGGVVVIGFCGCSCGKVDDIDNHDDDVDSENDEDDNGDDDNINKDDVYSDD</sequence>
<proteinExistence type="predicted"/>
<accession>A0AAV4G087</accession>
<evidence type="ECO:0000256" key="1">
    <source>
        <dbReference type="SAM" id="MobiDB-lite"/>
    </source>
</evidence>
<comment type="caution">
    <text evidence="2">The sequence shown here is derived from an EMBL/GenBank/DDBJ whole genome shotgun (WGS) entry which is preliminary data.</text>
</comment>
<keyword evidence="3" id="KW-1185">Reference proteome</keyword>
<evidence type="ECO:0000313" key="3">
    <source>
        <dbReference type="Proteomes" id="UP000762676"/>
    </source>
</evidence>
<feature type="compositionally biased region" description="Acidic residues" evidence="1">
    <location>
        <begin position="70"/>
        <end position="87"/>
    </location>
</feature>
<evidence type="ECO:0000313" key="2">
    <source>
        <dbReference type="EMBL" id="GFR79103.1"/>
    </source>
</evidence>
<dbReference type="EMBL" id="BMAT01004721">
    <property type="protein sequence ID" value="GFR79103.1"/>
    <property type="molecule type" value="Genomic_DNA"/>
</dbReference>
<name>A0AAV4G087_9GAST</name>
<organism evidence="2 3">
    <name type="scientific">Elysia marginata</name>
    <dbReference type="NCBI Taxonomy" id="1093978"/>
    <lineage>
        <taxon>Eukaryota</taxon>
        <taxon>Metazoa</taxon>
        <taxon>Spiralia</taxon>
        <taxon>Lophotrochozoa</taxon>
        <taxon>Mollusca</taxon>
        <taxon>Gastropoda</taxon>
        <taxon>Heterobranchia</taxon>
        <taxon>Euthyneura</taxon>
        <taxon>Panpulmonata</taxon>
        <taxon>Sacoglossa</taxon>
        <taxon>Placobranchoidea</taxon>
        <taxon>Plakobranchidae</taxon>
        <taxon>Elysia</taxon>
    </lineage>
</organism>
<dbReference type="AlphaFoldDB" id="A0AAV4G087"/>
<dbReference type="Proteomes" id="UP000762676">
    <property type="component" value="Unassembled WGS sequence"/>
</dbReference>
<feature type="compositionally biased region" description="Basic and acidic residues" evidence="1">
    <location>
        <begin position="88"/>
        <end position="98"/>
    </location>
</feature>